<proteinExistence type="inferred from homology"/>
<dbReference type="InterPro" id="IPR036291">
    <property type="entry name" value="NAD(P)-bd_dom_sf"/>
</dbReference>
<evidence type="ECO:0000259" key="2">
    <source>
        <dbReference type="Pfam" id="PF13460"/>
    </source>
</evidence>
<dbReference type="EMBL" id="ML736160">
    <property type="protein sequence ID" value="KAE8382743.1"/>
    <property type="molecule type" value="Genomic_DNA"/>
</dbReference>
<dbReference type="OrthoDB" id="10254221at2759"/>
<dbReference type="Pfam" id="PF13460">
    <property type="entry name" value="NAD_binding_10"/>
    <property type="match status" value="1"/>
</dbReference>
<accession>A0A5N7BLX5</accession>
<sequence>MRSYAVLGGTGSTGSRIINQLLKEEDVQLNVYARSKAKLEEQIPLLIGSPRAQIFTGSITNTDILADCLDGVHAIFLAIGTNYNEPDCTLVQQVASSLVASLQILRSRSQRSGISNSTPWSCPTLVLLSSAGVHAHLFAQEPLIFKFLTSRGCYYIYKDLELAEKFLRGYKWLPLVVVHPGGLVHDRAYGVRIGENEGTDRVGYDDLAMAMILAADGKATPSDKTIDRTKWVGKGVGVVSFGGDDVAIPTGNMKYLLTGICVYWFPFLWHVFKVLGVI</sequence>
<comment type="similarity">
    <text evidence="1">Belongs to the avfA family.</text>
</comment>
<protein>
    <recommendedName>
        <fullName evidence="2">NAD(P)-binding domain-containing protein</fullName>
    </recommendedName>
</protein>
<organism evidence="3 4">
    <name type="scientific">Aspergillus bertholletiae</name>
    <dbReference type="NCBI Taxonomy" id="1226010"/>
    <lineage>
        <taxon>Eukaryota</taxon>
        <taxon>Fungi</taxon>
        <taxon>Dikarya</taxon>
        <taxon>Ascomycota</taxon>
        <taxon>Pezizomycotina</taxon>
        <taxon>Eurotiomycetes</taxon>
        <taxon>Eurotiomycetidae</taxon>
        <taxon>Eurotiales</taxon>
        <taxon>Aspergillaceae</taxon>
        <taxon>Aspergillus</taxon>
        <taxon>Aspergillus subgen. Circumdati</taxon>
    </lineage>
</organism>
<dbReference type="AlphaFoldDB" id="A0A5N7BLX5"/>
<feature type="domain" description="NAD(P)-binding" evidence="2">
    <location>
        <begin position="8"/>
        <end position="199"/>
    </location>
</feature>
<reference evidence="3 4" key="1">
    <citation type="submission" date="2019-04" db="EMBL/GenBank/DDBJ databases">
        <title>Friends and foes A comparative genomics studyof 23 Aspergillus species from section Flavi.</title>
        <authorList>
            <consortium name="DOE Joint Genome Institute"/>
            <person name="Kjaerbolling I."/>
            <person name="Vesth T."/>
            <person name="Frisvad J.C."/>
            <person name="Nybo J.L."/>
            <person name="Theobald S."/>
            <person name="Kildgaard S."/>
            <person name="Isbrandt T."/>
            <person name="Kuo A."/>
            <person name="Sato A."/>
            <person name="Lyhne E.K."/>
            <person name="Kogle M.E."/>
            <person name="Wiebenga A."/>
            <person name="Kun R.S."/>
            <person name="Lubbers R.J."/>
            <person name="Makela M.R."/>
            <person name="Barry K."/>
            <person name="Chovatia M."/>
            <person name="Clum A."/>
            <person name="Daum C."/>
            <person name="Haridas S."/>
            <person name="He G."/>
            <person name="LaButti K."/>
            <person name="Lipzen A."/>
            <person name="Mondo S."/>
            <person name="Riley R."/>
            <person name="Salamov A."/>
            <person name="Simmons B.A."/>
            <person name="Magnuson J.K."/>
            <person name="Henrissat B."/>
            <person name="Mortensen U.H."/>
            <person name="Larsen T.O."/>
            <person name="Devries R.P."/>
            <person name="Grigoriev I.V."/>
            <person name="Machida M."/>
            <person name="Baker S.E."/>
            <person name="Andersen M.R."/>
        </authorList>
    </citation>
    <scope>NUCLEOTIDE SEQUENCE [LARGE SCALE GENOMIC DNA]</scope>
    <source>
        <strain evidence="3 4">IBT 29228</strain>
    </source>
</reference>
<dbReference type="PANTHER" id="PTHR15020">
    <property type="entry name" value="FLAVIN REDUCTASE-RELATED"/>
    <property type="match status" value="1"/>
</dbReference>
<dbReference type="Proteomes" id="UP000326198">
    <property type="component" value="Unassembled WGS sequence"/>
</dbReference>
<dbReference type="PANTHER" id="PTHR15020:SF50">
    <property type="entry name" value="UPF0659 PROTEIN YMR090W"/>
    <property type="match status" value="1"/>
</dbReference>
<dbReference type="Gene3D" id="3.40.50.720">
    <property type="entry name" value="NAD(P)-binding Rossmann-like Domain"/>
    <property type="match status" value="1"/>
</dbReference>
<keyword evidence="4" id="KW-1185">Reference proteome</keyword>
<evidence type="ECO:0000313" key="3">
    <source>
        <dbReference type="EMBL" id="KAE8382743.1"/>
    </source>
</evidence>
<dbReference type="SUPFAM" id="SSF51735">
    <property type="entry name" value="NAD(P)-binding Rossmann-fold domains"/>
    <property type="match status" value="1"/>
</dbReference>
<dbReference type="InterPro" id="IPR016040">
    <property type="entry name" value="NAD(P)-bd_dom"/>
</dbReference>
<evidence type="ECO:0000313" key="4">
    <source>
        <dbReference type="Proteomes" id="UP000326198"/>
    </source>
</evidence>
<evidence type="ECO:0000256" key="1">
    <source>
        <dbReference type="ARBA" id="ARBA00038376"/>
    </source>
</evidence>
<name>A0A5N7BLX5_9EURO</name>
<gene>
    <name evidence="3" type="ORF">BDV26DRAFT_288300</name>
</gene>